<feature type="transmembrane region" description="Helical" evidence="6">
    <location>
        <begin position="96"/>
        <end position="118"/>
    </location>
</feature>
<dbReference type="Proteomes" id="UP001239626">
    <property type="component" value="Unassembled WGS sequence"/>
</dbReference>
<gene>
    <name evidence="7" type="ORF">J2X26_001562</name>
</gene>
<keyword evidence="2" id="KW-1003">Cell membrane</keyword>
<evidence type="ECO:0000256" key="4">
    <source>
        <dbReference type="ARBA" id="ARBA00022989"/>
    </source>
</evidence>
<evidence type="ECO:0000313" key="7">
    <source>
        <dbReference type="EMBL" id="MDQ0373251.1"/>
    </source>
</evidence>
<name>A0ABU0EDW5_9CELL</name>
<feature type="transmembrane region" description="Helical" evidence="6">
    <location>
        <begin position="370"/>
        <end position="390"/>
    </location>
</feature>
<proteinExistence type="predicted"/>
<keyword evidence="3 6" id="KW-0812">Transmembrane</keyword>
<evidence type="ECO:0000256" key="1">
    <source>
        <dbReference type="ARBA" id="ARBA00004651"/>
    </source>
</evidence>
<protein>
    <submittedName>
        <fullName evidence="7">O-antigen/teichoic acid export membrane protein</fullName>
    </submittedName>
</protein>
<keyword evidence="5 6" id="KW-0472">Membrane</keyword>
<feature type="transmembrane region" description="Helical" evidence="6">
    <location>
        <begin position="304"/>
        <end position="327"/>
    </location>
</feature>
<feature type="transmembrane region" description="Helical" evidence="6">
    <location>
        <begin position="396"/>
        <end position="415"/>
    </location>
</feature>
<comment type="caution">
    <text evidence="7">The sequence shown here is derived from an EMBL/GenBank/DDBJ whole genome shotgun (WGS) entry which is preliminary data.</text>
</comment>
<evidence type="ECO:0000256" key="2">
    <source>
        <dbReference type="ARBA" id="ARBA00022475"/>
    </source>
</evidence>
<evidence type="ECO:0000256" key="6">
    <source>
        <dbReference type="SAM" id="Phobius"/>
    </source>
</evidence>
<dbReference type="PANTHER" id="PTHR30250">
    <property type="entry name" value="PST FAMILY PREDICTED COLANIC ACID TRANSPORTER"/>
    <property type="match status" value="1"/>
</dbReference>
<feature type="transmembrane region" description="Helical" evidence="6">
    <location>
        <begin position="190"/>
        <end position="210"/>
    </location>
</feature>
<keyword evidence="8" id="KW-1185">Reference proteome</keyword>
<feature type="transmembrane region" description="Helical" evidence="6">
    <location>
        <begin position="59"/>
        <end position="76"/>
    </location>
</feature>
<sequence length="422" mass="42026">MTDPGAAALPDPARTASERTISGGGAAGVGIASIVAAGCGYLVLLLAARSLDPARNADFLVFWSLLFGVFGVLGGVQSESTRASHAAESRSGGARILPWGLLLGGLAAVVVGATAPWWGEQVLGDAWIPGVVAVGLGAVLFAGHSAVAGILAGQLRWGTYSVLVGAEAATRLLLVVVVVLAGAATDQLELAVAVAAGAWIVLAAISRPVRSVAGAVADVAAPRLLANTGKAAVAAASSAALVVGFPVLLRLTSGDVEFADAAPLILAISVTRAPLLMPLAAYQGVAITHFMANRDRGLGALSRVLVLITVLGAGAAVAAALIGPWLLRLLFGDAYGVPGPVLAGLTLGATALAFLTMTGAAVLATGRHTVYALGWLAATTTSLALLFTPLSMEARAVLALTIGPLVGIVIHAVAVQRSTRVA</sequence>
<dbReference type="EMBL" id="JAUSVB010000002">
    <property type="protein sequence ID" value="MDQ0373251.1"/>
    <property type="molecule type" value="Genomic_DNA"/>
</dbReference>
<feature type="transmembrane region" description="Helical" evidence="6">
    <location>
        <begin position="339"/>
        <end position="363"/>
    </location>
</feature>
<comment type="subcellular location">
    <subcellularLocation>
        <location evidence="1">Cell membrane</location>
        <topology evidence="1">Multi-pass membrane protein</topology>
    </subcellularLocation>
</comment>
<keyword evidence="4 6" id="KW-1133">Transmembrane helix</keyword>
<organism evidence="7 8">
    <name type="scientific">Cellulomonas humilata</name>
    <dbReference type="NCBI Taxonomy" id="144055"/>
    <lineage>
        <taxon>Bacteria</taxon>
        <taxon>Bacillati</taxon>
        <taxon>Actinomycetota</taxon>
        <taxon>Actinomycetes</taxon>
        <taxon>Micrococcales</taxon>
        <taxon>Cellulomonadaceae</taxon>
        <taxon>Cellulomonas</taxon>
    </lineage>
</organism>
<feature type="transmembrane region" description="Helical" evidence="6">
    <location>
        <begin position="130"/>
        <end position="153"/>
    </location>
</feature>
<accession>A0ABU0EDW5</accession>
<dbReference type="RefSeq" id="WP_307491209.1">
    <property type="nucleotide sequence ID" value="NZ_JAUSVB010000002.1"/>
</dbReference>
<evidence type="ECO:0000256" key="3">
    <source>
        <dbReference type="ARBA" id="ARBA00022692"/>
    </source>
</evidence>
<dbReference type="PANTHER" id="PTHR30250:SF11">
    <property type="entry name" value="O-ANTIGEN TRANSPORTER-RELATED"/>
    <property type="match status" value="1"/>
</dbReference>
<reference evidence="7 8" key="1">
    <citation type="submission" date="2023-07" db="EMBL/GenBank/DDBJ databases">
        <title>Sorghum-associated microbial communities from plants grown in Nebraska, USA.</title>
        <authorList>
            <person name="Schachtman D."/>
        </authorList>
    </citation>
    <scope>NUCLEOTIDE SEQUENCE [LARGE SCALE GENOMIC DNA]</scope>
    <source>
        <strain evidence="7 8">BE332</strain>
    </source>
</reference>
<feature type="transmembrane region" description="Helical" evidence="6">
    <location>
        <begin position="261"/>
        <end position="283"/>
    </location>
</feature>
<dbReference type="InterPro" id="IPR050833">
    <property type="entry name" value="Poly_Biosynth_Transport"/>
</dbReference>
<evidence type="ECO:0000256" key="5">
    <source>
        <dbReference type="ARBA" id="ARBA00023136"/>
    </source>
</evidence>
<feature type="transmembrane region" description="Helical" evidence="6">
    <location>
        <begin position="231"/>
        <end position="249"/>
    </location>
</feature>
<feature type="transmembrane region" description="Helical" evidence="6">
    <location>
        <begin position="24"/>
        <end position="47"/>
    </location>
</feature>
<evidence type="ECO:0000313" key="8">
    <source>
        <dbReference type="Proteomes" id="UP001239626"/>
    </source>
</evidence>
<feature type="transmembrane region" description="Helical" evidence="6">
    <location>
        <begin position="160"/>
        <end position="184"/>
    </location>
</feature>